<reference evidence="1" key="1">
    <citation type="submission" date="2022-05" db="EMBL/GenBank/DDBJ databases">
        <title>Complete genome sequence of toluene-degrading Gulosibacter sediminis strain ACHW.36C.</title>
        <authorList>
            <person name="Wai A.C."/>
            <person name="Lai G.K."/>
            <person name="Griffin S.D."/>
            <person name="Leung F.C."/>
        </authorList>
    </citation>
    <scope>NUCLEOTIDE SEQUENCE [LARGE SCALE GENOMIC DNA]</scope>
    <source>
        <strain evidence="1">ACHW.36C</strain>
    </source>
</reference>
<dbReference type="GO" id="GO:0016787">
    <property type="term" value="F:hydrolase activity"/>
    <property type="evidence" value="ECO:0007669"/>
    <property type="project" value="UniProtKB-KW"/>
</dbReference>
<dbReference type="Gene3D" id="3.40.50.1820">
    <property type="entry name" value="alpha/beta hydrolase"/>
    <property type="match status" value="1"/>
</dbReference>
<keyword evidence="1" id="KW-0378">Hydrolase</keyword>
<protein>
    <submittedName>
        <fullName evidence="1">Alpha/beta hydrolase</fullName>
    </submittedName>
</protein>
<accession>A0ABY4MUL7</accession>
<organism evidence="1">
    <name type="scientific">Gulosibacter sediminis</name>
    <dbReference type="NCBI Taxonomy" id="1729695"/>
    <lineage>
        <taxon>Bacteria</taxon>
        <taxon>Bacillati</taxon>
        <taxon>Actinomycetota</taxon>
        <taxon>Actinomycetes</taxon>
        <taxon>Micrococcales</taxon>
        <taxon>Microbacteriaceae</taxon>
        <taxon>Gulosibacter</taxon>
    </lineage>
</organism>
<proteinExistence type="predicted"/>
<gene>
    <name evidence="1" type="ORF">M3M28_08630</name>
</gene>
<evidence type="ECO:0000313" key="1">
    <source>
        <dbReference type="EMBL" id="UQN14118.1"/>
    </source>
</evidence>
<name>A0ABY4MUL7_9MICO</name>
<sequence length="267" mass="29249">MAKPWRQRLRWARLKTVSVVTDSAFWAFRQVDGLLGMTPLLTGAGMRTRYSPRSHGWRGDGPVVVVLAGLSTPWRFMRPVLDALSDRGYRVVVLPQLGWNLKSVASLAAIVERSLLAHPEYGRVLFVGHSKGGLIAKQVLLDDLAGEHTIGAVAISSPFAGAKAARYIHGSNPIAREMIGLRAGTPMQLALSMRDEVDARITSIMPLYDQIVGYPGVLPNGRNRTVRALGHNLLLADRRVHDIIDRELRAIMERDAARAASTPPTLA</sequence>
<dbReference type="InterPro" id="IPR029058">
    <property type="entry name" value="AB_hydrolase_fold"/>
</dbReference>
<dbReference type="SUPFAM" id="SSF53474">
    <property type="entry name" value="alpha/beta-Hydrolases"/>
    <property type="match status" value="1"/>
</dbReference>
<dbReference type="EMBL" id="CP097160">
    <property type="protein sequence ID" value="UQN14118.1"/>
    <property type="molecule type" value="Genomic_DNA"/>
</dbReference>